<dbReference type="Pfam" id="PF19700">
    <property type="entry name" value="DUF6198"/>
    <property type="match status" value="1"/>
</dbReference>
<dbReference type="OrthoDB" id="87655at2"/>
<evidence type="ECO:0008006" key="4">
    <source>
        <dbReference type="Google" id="ProtNLM"/>
    </source>
</evidence>
<dbReference type="STRING" id="1520.LF65_05093"/>
<reference evidence="3" key="1">
    <citation type="submission" date="2014-12" db="EMBL/GenBank/DDBJ databases">
        <title>Genome sequence of Clostridium beijerinckii strain 59B.</title>
        <authorList>
            <person name="Little G.T."/>
            <person name="Minton N.P."/>
        </authorList>
    </citation>
    <scope>NUCLEOTIDE SEQUENCE [LARGE SCALE GENOMIC DNA]</scope>
    <source>
        <strain evidence="3">59B</strain>
    </source>
</reference>
<gene>
    <name evidence="2" type="ORF">LF65_05093</name>
</gene>
<feature type="transmembrane region" description="Helical" evidence="1">
    <location>
        <begin position="184"/>
        <end position="202"/>
    </location>
</feature>
<dbReference type="PANTHER" id="PTHR40078">
    <property type="entry name" value="INTEGRAL MEMBRANE PROTEIN-RELATED"/>
    <property type="match status" value="1"/>
</dbReference>
<dbReference type="InterPro" id="IPR038750">
    <property type="entry name" value="YczE/YyaS-like"/>
</dbReference>
<feature type="transmembrane region" description="Helical" evidence="1">
    <location>
        <begin position="113"/>
        <end position="136"/>
    </location>
</feature>
<dbReference type="PANTHER" id="PTHR40078:SF1">
    <property type="entry name" value="INTEGRAL MEMBRANE PROTEIN"/>
    <property type="match status" value="1"/>
</dbReference>
<dbReference type="AlphaFoldDB" id="A0A0B5QGX8"/>
<name>A0A0B5QGX8_CLOBE</name>
<dbReference type="KEGG" id="cbei:LF65_05093"/>
<evidence type="ECO:0000256" key="1">
    <source>
        <dbReference type="SAM" id="Phobius"/>
    </source>
</evidence>
<keyword evidence="1" id="KW-1133">Transmembrane helix</keyword>
<dbReference type="Proteomes" id="UP000031866">
    <property type="component" value="Chromosome"/>
</dbReference>
<feature type="transmembrane region" description="Helical" evidence="1">
    <location>
        <begin position="84"/>
        <end position="101"/>
    </location>
</feature>
<feature type="transmembrane region" description="Helical" evidence="1">
    <location>
        <begin position="157"/>
        <end position="178"/>
    </location>
</feature>
<feature type="transmembrane region" description="Helical" evidence="1">
    <location>
        <begin position="48"/>
        <end position="72"/>
    </location>
</feature>
<keyword evidence="1" id="KW-0472">Membrane</keyword>
<dbReference type="RefSeq" id="WP_041900082.1">
    <property type="nucleotide sequence ID" value="NZ_CP010086.2"/>
</dbReference>
<sequence>MSKKELIRRYILFIVGLFIMAMGISLMVKAQLGTSPISSMPYVISLKFTSISLGMFTIMWNMILIISQIFILGKKFQAFQLLQIPLSFIFGSFVDFTRYMLSGISIHRYISCILLLFLGCFVLALGVSFTVLADVIMNSGEAFVQAISIKTGKDFSFIKVAFDISLVILSIIASLVFFHKIVGMREGTIIAAIISGFIIKFYNKNLSFIIDEFIADKNYETVN</sequence>
<evidence type="ECO:0000313" key="2">
    <source>
        <dbReference type="EMBL" id="AJH01620.2"/>
    </source>
</evidence>
<proteinExistence type="predicted"/>
<dbReference type="EMBL" id="CP010086">
    <property type="protein sequence ID" value="AJH01620.2"/>
    <property type="molecule type" value="Genomic_DNA"/>
</dbReference>
<protein>
    <recommendedName>
        <fullName evidence="4">YitT family protein</fullName>
    </recommendedName>
</protein>
<evidence type="ECO:0000313" key="3">
    <source>
        <dbReference type="Proteomes" id="UP000031866"/>
    </source>
</evidence>
<feature type="transmembrane region" description="Helical" evidence="1">
    <location>
        <begin position="7"/>
        <end position="28"/>
    </location>
</feature>
<organism evidence="2 3">
    <name type="scientific">Clostridium beijerinckii</name>
    <name type="common">Clostridium MP</name>
    <dbReference type="NCBI Taxonomy" id="1520"/>
    <lineage>
        <taxon>Bacteria</taxon>
        <taxon>Bacillati</taxon>
        <taxon>Bacillota</taxon>
        <taxon>Clostridia</taxon>
        <taxon>Eubacteriales</taxon>
        <taxon>Clostridiaceae</taxon>
        <taxon>Clostridium</taxon>
    </lineage>
</organism>
<accession>A0A0B5QGX8</accession>
<keyword evidence="1" id="KW-0812">Transmembrane</keyword>